<dbReference type="Proteomes" id="UP000654471">
    <property type="component" value="Unassembled WGS sequence"/>
</dbReference>
<dbReference type="Gene3D" id="3.40.50.720">
    <property type="entry name" value="NAD(P)-binding Rossmann-like Domain"/>
    <property type="match status" value="1"/>
</dbReference>
<keyword evidence="2" id="KW-1185">Reference proteome</keyword>
<gene>
    <name evidence="1" type="ORF">GCM10010211_48360</name>
</gene>
<comment type="caution">
    <text evidence="1">The sequence shown here is derived from an EMBL/GenBank/DDBJ whole genome shotgun (WGS) entry which is preliminary data.</text>
</comment>
<dbReference type="InterPro" id="IPR002347">
    <property type="entry name" value="SDR_fam"/>
</dbReference>
<protein>
    <submittedName>
        <fullName evidence="1">Uncharacterized protein</fullName>
    </submittedName>
</protein>
<reference evidence="2" key="1">
    <citation type="journal article" date="2019" name="Int. J. Syst. Evol. Microbiol.">
        <title>The Global Catalogue of Microorganisms (GCM) 10K type strain sequencing project: providing services to taxonomists for standard genome sequencing and annotation.</title>
        <authorList>
            <consortium name="The Broad Institute Genomics Platform"/>
            <consortium name="The Broad Institute Genome Sequencing Center for Infectious Disease"/>
            <person name="Wu L."/>
            <person name="Ma J."/>
        </authorList>
    </citation>
    <scope>NUCLEOTIDE SEQUENCE [LARGE SCALE GENOMIC DNA]</scope>
    <source>
        <strain evidence="2">JCM 3399</strain>
    </source>
</reference>
<dbReference type="EMBL" id="BMRP01000017">
    <property type="protein sequence ID" value="GGU76655.1"/>
    <property type="molecule type" value="Genomic_DNA"/>
</dbReference>
<dbReference type="Pfam" id="PF13561">
    <property type="entry name" value="adh_short_C2"/>
    <property type="match status" value="1"/>
</dbReference>
<evidence type="ECO:0000313" key="2">
    <source>
        <dbReference type="Proteomes" id="UP000654471"/>
    </source>
</evidence>
<accession>A0ABQ2VCS2</accession>
<evidence type="ECO:0000313" key="1">
    <source>
        <dbReference type="EMBL" id="GGU76655.1"/>
    </source>
</evidence>
<name>A0ABQ2VCS2_9ACTN</name>
<proteinExistence type="predicted"/>
<sequence>MLRSVFVRTPLNEAVFADPVRTEAMARRTMAGRNGELADFAGAAVFLAGPDAAQVTGQTVFADGGFSVT</sequence>
<dbReference type="InterPro" id="IPR036291">
    <property type="entry name" value="NAD(P)-bd_dom_sf"/>
</dbReference>
<organism evidence="1 2">
    <name type="scientific">Streptomyces albospinus</name>
    <dbReference type="NCBI Taxonomy" id="285515"/>
    <lineage>
        <taxon>Bacteria</taxon>
        <taxon>Bacillati</taxon>
        <taxon>Actinomycetota</taxon>
        <taxon>Actinomycetes</taxon>
        <taxon>Kitasatosporales</taxon>
        <taxon>Streptomycetaceae</taxon>
        <taxon>Streptomyces</taxon>
    </lineage>
</organism>
<dbReference type="SUPFAM" id="SSF51735">
    <property type="entry name" value="NAD(P)-binding Rossmann-fold domains"/>
    <property type="match status" value="1"/>
</dbReference>